<evidence type="ECO:0000256" key="4">
    <source>
        <dbReference type="ARBA" id="ARBA00022679"/>
    </source>
</evidence>
<comment type="caution">
    <text evidence="15">The sequence shown here is derived from an EMBL/GenBank/DDBJ whole genome shotgun (WGS) entry which is preliminary data.</text>
</comment>
<evidence type="ECO:0000256" key="9">
    <source>
        <dbReference type="ARBA" id="ARBA00022989"/>
    </source>
</evidence>
<protein>
    <recommendedName>
        <fullName evidence="14">Peptide O-xylosyltransferase</fullName>
    </recommendedName>
</protein>
<evidence type="ECO:0000256" key="12">
    <source>
        <dbReference type="ARBA" id="ARBA00023157"/>
    </source>
</evidence>
<evidence type="ECO:0000256" key="14">
    <source>
        <dbReference type="ARBA" id="ARBA00042865"/>
    </source>
</evidence>
<evidence type="ECO:0000256" key="5">
    <source>
        <dbReference type="ARBA" id="ARBA00022692"/>
    </source>
</evidence>
<keyword evidence="8" id="KW-0735">Signal-anchor</keyword>
<comment type="subcellular location">
    <subcellularLocation>
        <location evidence="2">Endoplasmic reticulum membrane</location>
        <topology evidence="2">Single-pass type II membrane protein</topology>
    </subcellularLocation>
    <subcellularLocation>
        <location evidence="1">Golgi apparatus membrane</location>
        <topology evidence="1">Single-pass type II membrane protein</topology>
    </subcellularLocation>
</comment>
<dbReference type="Pfam" id="PF02485">
    <property type="entry name" value="Branch"/>
    <property type="match status" value="1"/>
</dbReference>
<proteinExistence type="predicted"/>
<evidence type="ECO:0000256" key="8">
    <source>
        <dbReference type="ARBA" id="ARBA00022968"/>
    </source>
</evidence>
<dbReference type="Proteomes" id="UP001055149">
    <property type="component" value="Unassembled WGS sequence"/>
</dbReference>
<keyword evidence="7" id="KW-0256">Endoplasmic reticulum</keyword>
<evidence type="ECO:0000256" key="10">
    <source>
        <dbReference type="ARBA" id="ARBA00023034"/>
    </source>
</evidence>
<keyword evidence="12" id="KW-1015">Disulfide bond</keyword>
<dbReference type="PANTHER" id="PTHR46025:SF3">
    <property type="entry name" value="XYLOSYLTRANSFERASE OXT"/>
    <property type="match status" value="1"/>
</dbReference>
<sequence length="284" mass="32931">MKKHAFLIMATKNNEQLRKLIETLDDPQNDIFLHIDSDFRGTVNCNVKSSPVYVVDRIKGSWAAYSLVKIEFALLKKAVEVGGYSYFHLLSESDLPIVSNDELHSFFFNRAEEFIEFQEINTKAIKNKVNYIYPLQEYIGKKHGALWFLQKLILILEKLFSKKNQDEMYQNLAKGSQWFSITEDFAEYIVDQEEKCEKLLSKSQAPDEIFIQTICLNSKFVNRISNVEEGNLRYIKWNKGNSPEILMGKDITKIVGSGDIFARKFNGEVDYGVMKEIYNMIGKK</sequence>
<reference evidence="15" key="1">
    <citation type="journal article" date="2022" name="Int. J. Syst. Evol. Microbiol.">
        <title>A novel species of lactic acid bacteria, Ligilactobacillus pabuli sp. nov., isolated from alfalfa silage.</title>
        <authorList>
            <person name="Tohno M."/>
            <person name="Tanizawa Y."/>
            <person name="Sawada H."/>
            <person name="Sakamoto M."/>
            <person name="Ohkuma M."/>
            <person name="Kobayashi H."/>
        </authorList>
    </citation>
    <scope>NUCLEOTIDE SEQUENCE</scope>
    <source>
        <strain evidence="15">AF129</strain>
    </source>
</reference>
<evidence type="ECO:0000256" key="6">
    <source>
        <dbReference type="ARBA" id="ARBA00022723"/>
    </source>
</evidence>
<evidence type="ECO:0000256" key="13">
    <source>
        <dbReference type="ARBA" id="ARBA00023180"/>
    </source>
</evidence>
<dbReference type="PANTHER" id="PTHR46025">
    <property type="entry name" value="XYLOSYLTRANSFERASE OXT"/>
    <property type="match status" value="1"/>
</dbReference>
<evidence type="ECO:0000256" key="3">
    <source>
        <dbReference type="ARBA" id="ARBA00022676"/>
    </source>
</evidence>
<evidence type="ECO:0000256" key="7">
    <source>
        <dbReference type="ARBA" id="ARBA00022824"/>
    </source>
</evidence>
<keyword evidence="6" id="KW-0479">Metal-binding</keyword>
<evidence type="ECO:0000256" key="2">
    <source>
        <dbReference type="ARBA" id="ARBA00004648"/>
    </source>
</evidence>
<keyword evidence="11" id="KW-0472">Membrane</keyword>
<keyword evidence="10" id="KW-0333">Golgi apparatus</keyword>
<organism evidence="15 16">
    <name type="scientific">Ligilactobacillus pabuli</name>
    <dbReference type="NCBI Taxonomy" id="2886039"/>
    <lineage>
        <taxon>Bacteria</taxon>
        <taxon>Bacillati</taxon>
        <taxon>Bacillota</taxon>
        <taxon>Bacilli</taxon>
        <taxon>Lactobacillales</taxon>
        <taxon>Lactobacillaceae</taxon>
        <taxon>Ligilactobacillus</taxon>
    </lineage>
</organism>
<keyword evidence="3" id="KW-0328">Glycosyltransferase</keyword>
<evidence type="ECO:0000313" key="16">
    <source>
        <dbReference type="Proteomes" id="UP001055149"/>
    </source>
</evidence>
<evidence type="ECO:0000256" key="1">
    <source>
        <dbReference type="ARBA" id="ARBA00004323"/>
    </source>
</evidence>
<dbReference type="GO" id="GO:0016740">
    <property type="term" value="F:transferase activity"/>
    <property type="evidence" value="ECO:0007669"/>
    <property type="project" value="UniProtKB-KW"/>
</dbReference>
<dbReference type="RefSeq" id="WP_244056828.1">
    <property type="nucleotide sequence ID" value="NZ_BQXH01000026.1"/>
</dbReference>
<keyword evidence="9" id="KW-1133">Transmembrane helix</keyword>
<keyword evidence="13" id="KW-0325">Glycoprotein</keyword>
<name>A0ABQ5JP19_9LACO</name>
<gene>
    <name evidence="15" type="ORF">LPAF129_20060</name>
</gene>
<dbReference type="EMBL" id="BQXH01000026">
    <property type="protein sequence ID" value="GKS82320.1"/>
    <property type="molecule type" value="Genomic_DNA"/>
</dbReference>
<accession>A0ABQ5JP19</accession>
<dbReference type="InterPro" id="IPR043538">
    <property type="entry name" value="XYLT"/>
</dbReference>
<keyword evidence="4 15" id="KW-0808">Transferase</keyword>
<keyword evidence="16" id="KW-1185">Reference proteome</keyword>
<evidence type="ECO:0000313" key="15">
    <source>
        <dbReference type="EMBL" id="GKS82320.1"/>
    </source>
</evidence>
<dbReference type="InterPro" id="IPR003406">
    <property type="entry name" value="Glyco_trans_14"/>
</dbReference>
<keyword evidence="5" id="KW-0812">Transmembrane</keyword>
<evidence type="ECO:0000256" key="11">
    <source>
        <dbReference type="ARBA" id="ARBA00023136"/>
    </source>
</evidence>